<accession>A0ABN2UHX8</accession>
<evidence type="ECO:0008006" key="3">
    <source>
        <dbReference type="Google" id="ProtNLM"/>
    </source>
</evidence>
<keyword evidence="2" id="KW-1185">Reference proteome</keyword>
<evidence type="ECO:0000313" key="1">
    <source>
        <dbReference type="EMBL" id="GAA2036137.1"/>
    </source>
</evidence>
<dbReference type="Proteomes" id="UP001501461">
    <property type="component" value="Unassembled WGS sequence"/>
</dbReference>
<protein>
    <recommendedName>
        <fullName evidence="3">DNA-binding protein</fullName>
    </recommendedName>
</protein>
<reference evidence="1 2" key="1">
    <citation type="journal article" date="2019" name="Int. J. Syst. Evol. Microbiol.">
        <title>The Global Catalogue of Microorganisms (GCM) 10K type strain sequencing project: providing services to taxonomists for standard genome sequencing and annotation.</title>
        <authorList>
            <consortium name="The Broad Institute Genomics Platform"/>
            <consortium name="The Broad Institute Genome Sequencing Center for Infectious Disease"/>
            <person name="Wu L."/>
            <person name="Ma J."/>
        </authorList>
    </citation>
    <scope>NUCLEOTIDE SEQUENCE [LARGE SCALE GENOMIC DNA]</scope>
    <source>
        <strain evidence="1 2">JCM 13595</strain>
    </source>
</reference>
<organism evidence="1 2">
    <name type="scientific">Yaniella flava</name>
    <dbReference type="NCBI Taxonomy" id="287930"/>
    <lineage>
        <taxon>Bacteria</taxon>
        <taxon>Bacillati</taxon>
        <taxon>Actinomycetota</taxon>
        <taxon>Actinomycetes</taxon>
        <taxon>Micrococcales</taxon>
        <taxon>Micrococcaceae</taxon>
        <taxon>Yaniella</taxon>
    </lineage>
</organism>
<sequence>MGLILSVARSAFWGMHLTLLPGHQGSDAMGSDGLQCDLVAALAVAGDALRAPGQVLVAMADSGAIIGPKEVPQLGAIESSLQLLSAIERRRSDEGQEAGVMVNAGNSQSLTASELGVSQQAVSARLQAGYWYESRRAAYWLAHEIQTFIGTQAKRRA</sequence>
<comment type="caution">
    <text evidence="1">The sequence shown here is derived from an EMBL/GenBank/DDBJ whole genome shotgun (WGS) entry which is preliminary data.</text>
</comment>
<gene>
    <name evidence="1" type="ORF">GCM10009720_15830</name>
</gene>
<name>A0ABN2UHX8_9MICC</name>
<dbReference type="EMBL" id="BAAAMN010000028">
    <property type="protein sequence ID" value="GAA2036137.1"/>
    <property type="molecule type" value="Genomic_DNA"/>
</dbReference>
<evidence type="ECO:0000313" key="2">
    <source>
        <dbReference type="Proteomes" id="UP001501461"/>
    </source>
</evidence>
<proteinExistence type="predicted"/>